<reference evidence="12" key="1">
    <citation type="journal article" date="2019" name="Int. J. Syst. Evol. Microbiol.">
        <title>The Global Catalogue of Microorganisms (GCM) 10K type strain sequencing project: providing services to taxonomists for standard genome sequencing and annotation.</title>
        <authorList>
            <consortium name="The Broad Institute Genomics Platform"/>
            <consortium name="The Broad Institute Genome Sequencing Center for Infectious Disease"/>
            <person name="Wu L."/>
            <person name="Ma J."/>
        </authorList>
    </citation>
    <scope>NUCLEOTIDE SEQUENCE [LARGE SCALE GENOMIC DNA]</scope>
    <source>
        <strain evidence="12">KCTC 23707</strain>
    </source>
</reference>
<feature type="transmembrane region" description="Helical" evidence="9">
    <location>
        <begin position="200"/>
        <end position="220"/>
    </location>
</feature>
<dbReference type="NCBIfam" id="NF009587">
    <property type="entry name" value="PRK13027.1"/>
    <property type="match status" value="1"/>
</dbReference>
<dbReference type="PRINTS" id="PR00173">
    <property type="entry name" value="EDTRNSPORT"/>
</dbReference>
<dbReference type="HAMAP" id="MF_01300">
    <property type="entry name" value="C4_dicarb_transport"/>
    <property type="match status" value="1"/>
</dbReference>
<dbReference type="Pfam" id="PF00375">
    <property type="entry name" value="SDF"/>
    <property type="match status" value="1"/>
</dbReference>
<dbReference type="EMBL" id="JBHUER010000002">
    <property type="protein sequence ID" value="MFD1702283.1"/>
    <property type="molecule type" value="Genomic_DNA"/>
</dbReference>
<keyword evidence="4 9" id="KW-1003">Cell membrane</keyword>
<protein>
    <recommendedName>
        <fullName evidence="9">C4-dicarboxylate transport protein</fullName>
    </recommendedName>
</protein>
<dbReference type="RefSeq" id="WP_378797441.1">
    <property type="nucleotide sequence ID" value="NZ_JBHUER010000002.1"/>
</dbReference>
<name>A0ABW4K6T7_9HYPH</name>
<evidence type="ECO:0000256" key="1">
    <source>
        <dbReference type="ARBA" id="ARBA00004651"/>
    </source>
</evidence>
<comment type="similarity">
    <text evidence="2 9">Belongs to the dicarboxylate/amino acid:cation symporter (DAACS) (TC 2.A.23) family.</text>
</comment>
<comment type="caution">
    <text evidence="9">Lacks conserved residue(s) required for the propagation of feature annotation.</text>
</comment>
<evidence type="ECO:0000256" key="5">
    <source>
        <dbReference type="ARBA" id="ARBA00022692"/>
    </source>
</evidence>
<sequence>MTAVTAEGARHGAGRPWYRILYVQVLIAIALGVALGYFAPDLGKQMKPLGDAFIKLIKMLIAPIIFLTVVHGIAGMEDMKKVGRVGLKAILYFEALTTVALIIGLVVVNVLKPGSGMNVDPATLDAGSIAKYQKAAEGQTVTDFFLHIIPDAVVGAFAQGEIIQVLFFAVLFAFALHMVGDKGKPVMALIDSSMDIFFKIIGIVMKVAPIGAFGAMAYTVGSQGVGALASLLYLMLGFYATCLIFIFIVLGVVARFAGFSIFKFVRYIREELLIVLGTSSSESVLPRMLHKMKKAGAEESVVGLVIPAGYSFNLDGTCIYLTMAAIFLAQATNTEQTLWQQIGILAILLLTSKGAAGVTGSGFIVLAATLQSVEHIPIAAIALILGVDRFMSEARALTNLIGNGVATIVVAKWEGALDERRLHAELDSGGSTEDDEPAAAPARA</sequence>
<accession>A0ABW4K6T7</accession>
<feature type="transmembrane region" description="Helical" evidence="9">
    <location>
        <begin position="162"/>
        <end position="179"/>
    </location>
</feature>
<keyword evidence="12" id="KW-1185">Reference proteome</keyword>
<evidence type="ECO:0000256" key="6">
    <source>
        <dbReference type="ARBA" id="ARBA00022847"/>
    </source>
</evidence>
<comment type="function">
    <text evidence="9">Responsible for the transport of dicarboxylates such as succinate, fumarate, and malate across the membrane.</text>
</comment>
<dbReference type="Gene3D" id="1.10.3860.10">
    <property type="entry name" value="Sodium:dicarboxylate symporter"/>
    <property type="match status" value="1"/>
</dbReference>
<evidence type="ECO:0000313" key="11">
    <source>
        <dbReference type="EMBL" id="MFD1702283.1"/>
    </source>
</evidence>
<evidence type="ECO:0000256" key="2">
    <source>
        <dbReference type="ARBA" id="ARBA00006148"/>
    </source>
</evidence>
<feature type="transmembrane region" description="Helical" evidence="9">
    <location>
        <begin position="89"/>
        <end position="111"/>
    </location>
</feature>
<organism evidence="11 12">
    <name type="scientific">Methylopila henanensis</name>
    <dbReference type="NCBI Taxonomy" id="873516"/>
    <lineage>
        <taxon>Bacteria</taxon>
        <taxon>Pseudomonadati</taxon>
        <taxon>Pseudomonadota</taxon>
        <taxon>Alphaproteobacteria</taxon>
        <taxon>Hyphomicrobiales</taxon>
        <taxon>Methylopilaceae</taxon>
        <taxon>Methylopila</taxon>
    </lineage>
</organism>
<evidence type="ECO:0000256" key="3">
    <source>
        <dbReference type="ARBA" id="ARBA00022448"/>
    </source>
</evidence>
<proteinExistence type="inferred from homology"/>
<gene>
    <name evidence="9" type="primary">dctA</name>
    <name evidence="11" type="ORF">ACFSCV_04625</name>
</gene>
<feature type="transmembrane region" description="Helical" evidence="9">
    <location>
        <begin position="20"/>
        <end position="39"/>
    </location>
</feature>
<comment type="caution">
    <text evidence="11">The sequence shown here is derived from an EMBL/GenBank/DDBJ whole genome shotgun (WGS) entry which is preliminary data.</text>
</comment>
<dbReference type="InterPro" id="IPR001991">
    <property type="entry name" value="Na-dicarboxylate_symporter"/>
</dbReference>
<keyword evidence="7 9" id="KW-1133">Transmembrane helix</keyword>
<keyword evidence="6 9" id="KW-0769">Symport</keyword>
<evidence type="ECO:0000256" key="10">
    <source>
        <dbReference type="SAM" id="MobiDB-lite"/>
    </source>
</evidence>
<dbReference type="PANTHER" id="PTHR42865">
    <property type="entry name" value="PROTON/GLUTAMATE-ASPARTATE SYMPORTER"/>
    <property type="match status" value="1"/>
</dbReference>
<evidence type="ECO:0000256" key="4">
    <source>
        <dbReference type="ARBA" id="ARBA00022475"/>
    </source>
</evidence>
<dbReference type="SUPFAM" id="SSF118215">
    <property type="entry name" value="Proton glutamate symport protein"/>
    <property type="match status" value="1"/>
</dbReference>
<dbReference type="PROSITE" id="PS00713">
    <property type="entry name" value="NA_DICARBOXYL_SYMP_1"/>
    <property type="match status" value="1"/>
</dbReference>
<evidence type="ECO:0000256" key="7">
    <source>
        <dbReference type="ARBA" id="ARBA00022989"/>
    </source>
</evidence>
<evidence type="ECO:0000256" key="8">
    <source>
        <dbReference type="ARBA" id="ARBA00023136"/>
    </source>
</evidence>
<comment type="subcellular location">
    <subcellularLocation>
        <location evidence="1 9">Cell membrane</location>
        <topology evidence="1 9">Multi-pass membrane protein</topology>
    </subcellularLocation>
</comment>
<evidence type="ECO:0000313" key="12">
    <source>
        <dbReference type="Proteomes" id="UP001597308"/>
    </source>
</evidence>
<dbReference type="InterPro" id="IPR018107">
    <property type="entry name" value="Na-dicarboxylate_symporter_CS"/>
</dbReference>
<dbReference type="NCBIfam" id="NF002461">
    <property type="entry name" value="PRK01663.1"/>
    <property type="match status" value="1"/>
</dbReference>
<feature type="region of interest" description="Disordered" evidence="10">
    <location>
        <begin position="425"/>
        <end position="444"/>
    </location>
</feature>
<dbReference type="InterPro" id="IPR023954">
    <property type="entry name" value="C4_dicarb_transport"/>
</dbReference>
<keyword evidence="5 9" id="KW-0812">Transmembrane</keyword>
<keyword evidence="8 9" id="KW-0472">Membrane</keyword>
<feature type="transmembrane region" description="Helical" evidence="9">
    <location>
        <begin position="232"/>
        <end position="257"/>
    </location>
</feature>
<keyword evidence="3 9" id="KW-0813">Transport</keyword>
<dbReference type="PANTHER" id="PTHR42865:SF1">
    <property type="entry name" value="AEROBIC C4-DICARBOXYLATE TRANSPORT PROTEIN"/>
    <property type="match status" value="1"/>
</dbReference>
<evidence type="ECO:0000256" key="9">
    <source>
        <dbReference type="HAMAP-Rule" id="MF_01300"/>
    </source>
</evidence>
<dbReference type="PROSITE" id="PS00714">
    <property type="entry name" value="NA_DICARBOXYL_SYMP_2"/>
    <property type="match status" value="1"/>
</dbReference>
<feature type="transmembrane region" description="Helical" evidence="9">
    <location>
        <begin position="59"/>
        <end position="77"/>
    </location>
</feature>
<dbReference type="InterPro" id="IPR036458">
    <property type="entry name" value="Na:dicarbo_symporter_sf"/>
</dbReference>
<dbReference type="Proteomes" id="UP001597308">
    <property type="component" value="Unassembled WGS sequence"/>
</dbReference>